<protein>
    <submittedName>
        <fullName evidence="8">Pyridine nucleotide-disulfide oxidoreductase</fullName>
    </submittedName>
</protein>
<comment type="cofactor">
    <cofactor evidence="1">
        <name>FAD</name>
        <dbReference type="ChEBI" id="CHEBI:57692"/>
    </cofactor>
</comment>
<dbReference type="Pfam" id="PF13686">
    <property type="entry name" value="DrsE_2"/>
    <property type="match status" value="1"/>
</dbReference>
<dbReference type="PRINTS" id="PR00411">
    <property type="entry name" value="PNDRDTASEI"/>
</dbReference>
<feature type="domain" description="Rhodanese" evidence="7">
    <location>
        <begin position="473"/>
        <end position="564"/>
    </location>
</feature>
<evidence type="ECO:0000256" key="1">
    <source>
        <dbReference type="ARBA" id="ARBA00001974"/>
    </source>
</evidence>
<dbReference type="Gene3D" id="3.30.110.40">
    <property type="entry name" value="TusA-like domain"/>
    <property type="match status" value="1"/>
</dbReference>
<dbReference type="SUPFAM" id="SSF55424">
    <property type="entry name" value="FAD/NAD-linked reductases, dimerisation (C-terminal) domain"/>
    <property type="match status" value="1"/>
</dbReference>
<dbReference type="SUPFAM" id="SSF52821">
    <property type="entry name" value="Rhodanese/Cell cycle control phosphatase"/>
    <property type="match status" value="1"/>
</dbReference>
<dbReference type="InterPro" id="IPR004099">
    <property type="entry name" value="Pyr_nucl-diS_OxRdtase_dimer"/>
</dbReference>
<gene>
    <name evidence="8" type="ORF">E3O46_12715</name>
</gene>
<dbReference type="SUPFAM" id="SSF51905">
    <property type="entry name" value="FAD/NAD(P)-binding domain"/>
    <property type="match status" value="1"/>
</dbReference>
<dbReference type="PROSITE" id="PS50206">
    <property type="entry name" value="RHODANESE_3"/>
    <property type="match status" value="1"/>
</dbReference>
<dbReference type="InterPro" id="IPR036188">
    <property type="entry name" value="FAD/NAD-bd_sf"/>
</dbReference>
<comment type="caution">
    <text evidence="8">The sequence shown here is derived from an EMBL/GenBank/DDBJ whole genome shotgun (WGS) entry which is preliminary data.</text>
</comment>
<name>A0ABY2IKW2_9MICO</name>
<keyword evidence="3" id="KW-0285">Flavoprotein</keyword>
<dbReference type="PANTHER" id="PTHR43429:SF1">
    <property type="entry name" value="NAD(P)H SULFUR OXIDOREDUCTASE (COA-DEPENDENT)"/>
    <property type="match status" value="1"/>
</dbReference>
<dbReference type="Gene3D" id="3.40.250.10">
    <property type="entry name" value="Rhodanese-like domain"/>
    <property type="match status" value="1"/>
</dbReference>
<accession>A0ABY2IKW2</accession>
<evidence type="ECO:0000313" key="8">
    <source>
        <dbReference type="EMBL" id="TFC19112.1"/>
    </source>
</evidence>
<dbReference type="Gene3D" id="3.50.50.60">
    <property type="entry name" value="FAD/NAD(P)-binding domain"/>
    <property type="match status" value="2"/>
</dbReference>
<dbReference type="Pfam" id="PF02852">
    <property type="entry name" value="Pyr_redox_dim"/>
    <property type="match status" value="1"/>
</dbReference>
<dbReference type="InterPro" id="IPR023753">
    <property type="entry name" value="FAD/NAD-binding_dom"/>
</dbReference>
<keyword evidence="5" id="KW-0560">Oxidoreductase</keyword>
<evidence type="ECO:0000256" key="5">
    <source>
        <dbReference type="ARBA" id="ARBA00023002"/>
    </source>
</evidence>
<dbReference type="RefSeq" id="WP_134561802.1">
    <property type="nucleotide sequence ID" value="NZ_SOFS01000026.1"/>
</dbReference>
<evidence type="ECO:0000256" key="4">
    <source>
        <dbReference type="ARBA" id="ARBA00022827"/>
    </source>
</evidence>
<dbReference type="PRINTS" id="PR00368">
    <property type="entry name" value="FADPNR"/>
</dbReference>
<keyword evidence="9" id="KW-1185">Reference proteome</keyword>
<proteinExistence type="inferred from homology"/>
<dbReference type="InterPro" id="IPR050260">
    <property type="entry name" value="FAD-bd_OxRdtase"/>
</dbReference>
<sequence length="845" mass="89556">MKIVVVGGVAAGASVAARARRLDEFAEIVVLERGHHVSFANCGLPYHVGEVIADRSRLLLQTPESLRESLDIDVRVGHEVLRIDRAAKTVTVREVDGGRRYEEPYDELALCTGAEPLRPPLPGIDLPGVHVLRRIGDMDAIKAQLDAAIALAATGARGPVRTVVIGAGYIGLEMAENLKHRGAFVDVVEMSDQILPPLDHEMSVPVEHHLRSRGITLHLSTAAAAFAARPDGGLNVELTDSTVLAADLVILSAGVRPNTTLAKAAGLELGARGGITVDTHMRTSDPHIWAAGDSVETPHTVLPGRWLAPLAGPANREARVAAENICGRNTEYRSTQGTSIVKIFDMVAGGTGATERQLLAAEVPYRAVHVHPSGHAGYYPGTAMMQLKVLFAPDTGRILGAQAAGFDGVDKRLDVLATALRGGQTVYDLEELELAYAPPFGSAKDPVNMAGFVASNVLRGDLTLWYAQDYPEATAGARLIDVRTPEEFSIWHLPGAENVPLGSIRLECELWDRTGPLRLYCAVGFRSYLAYRALVQRGFTDVATLSGGSDTFRSWHEVEPESDEPPLPMTTYAEAAEFTAAATKAAAQAALLANGTGVQVDLDCSGLACPGPIMKLSEKMKTLDAGDEVVVHVSDPGFASDAPAWARRNGHELVAISPEGPGYVATMRKGGAALATRPAASVGIVSSPTPNKTSFVVFSGDLDKVLAAFIIANGAIAMGEEVSMFFTFWGLNSLRRTDPPKRERKLMDKMFATMMPSSAGSMPLSQMNMLGAGAALIKKVMRDNSVSSLPDLITSAQAGGARLIACTMTMDLLGIAPTDLMDGVELGGVATFLGEAAESTTTLFI</sequence>
<organism evidence="8 9">
    <name type="scientific">Cryobacterium glucosi</name>
    <dbReference type="NCBI Taxonomy" id="1259175"/>
    <lineage>
        <taxon>Bacteria</taxon>
        <taxon>Bacillati</taxon>
        <taxon>Actinomycetota</taxon>
        <taxon>Actinomycetes</taxon>
        <taxon>Micrococcales</taxon>
        <taxon>Microbacteriaceae</taxon>
        <taxon>Cryobacterium</taxon>
    </lineage>
</organism>
<dbReference type="EMBL" id="SOFS01000026">
    <property type="protein sequence ID" value="TFC19112.1"/>
    <property type="molecule type" value="Genomic_DNA"/>
</dbReference>
<dbReference type="InterPro" id="IPR001455">
    <property type="entry name" value="TusA-like"/>
</dbReference>
<dbReference type="Gene3D" id="3.40.1260.10">
    <property type="entry name" value="DsrEFH-like"/>
    <property type="match status" value="1"/>
</dbReference>
<dbReference type="Pfam" id="PF01206">
    <property type="entry name" value="TusA"/>
    <property type="match status" value="1"/>
</dbReference>
<dbReference type="InterPro" id="IPR027396">
    <property type="entry name" value="DsrEFH-like"/>
</dbReference>
<dbReference type="SUPFAM" id="SSF75169">
    <property type="entry name" value="DsrEFH-like"/>
    <property type="match status" value="1"/>
</dbReference>
<evidence type="ECO:0000313" key="9">
    <source>
        <dbReference type="Proteomes" id="UP000297604"/>
    </source>
</evidence>
<comment type="similarity">
    <text evidence="2">Belongs to the class-III pyridine nucleotide-disulfide oxidoreductase family.</text>
</comment>
<keyword evidence="6" id="KW-0676">Redox-active center</keyword>
<dbReference type="Pfam" id="PF07992">
    <property type="entry name" value="Pyr_redox_2"/>
    <property type="match status" value="1"/>
</dbReference>
<dbReference type="InterPro" id="IPR032836">
    <property type="entry name" value="DsrE2-like"/>
</dbReference>
<evidence type="ECO:0000256" key="6">
    <source>
        <dbReference type="ARBA" id="ARBA00023284"/>
    </source>
</evidence>
<evidence type="ECO:0000256" key="3">
    <source>
        <dbReference type="ARBA" id="ARBA00022630"/>
    </source>
</evidence>
<keyword evidence="4" id="KW-0274">FAD</keyword>
<dbReference type="InterPro" id="IPR036873">
    <property type="entry name" value="Rhodanese-like_dom_sf"/>
</dbReference>
<evidence type="ECO:0000256" key="2">
    <source>
        <dbReference type="ARBA" id="ARBA00009130"/>
    </source>
</evidence>
<dbReference type="Pfam" id="PF00581">
    <property type="entry name" value="Rhodanese"/>
    <property type="match status" value="1"/>
</dbReference>
<dbReference type="SMART" id="SM00450">
    <property type="entry name" value="RHOD"/>
    <property type="match status" value="1"/>
</dbReference>
<dbReference type="PANTHER" id="PTHR43429">
    <property type="entry name" value="PYRIDINE NUCLEOTIDE-DISULFIDE OXIDOREDUCTASE DOMAIN-CONTAINING"/>
    <property type="match status" value="1"/>
</dbReference>
<dbReference type="InterPro" id="IPR001763">
    <property type="entry name" value="Rhodanese-like_dom"/>
</dbReference>
<dbReference type="InterPro" id="IPR016156">
    <property type="entry name" value="FAD/NAD-linked_Rdtase_dimer_sf"/>
</dbReference>
<evidence type="ECO:0000259" key="7">
    <source>
        <dbReference type="PROSITE" id="PS50206"/>
    </source>
</evidence>
<dbReference type="CDD" id="cd00158">
    <property type="entry name" value="RHOD"/>
    <property type="match status" value="1"/>
</dbReference>
<dbReference type="SUPFAM" id="SSF64307">
    <property type="entry name" value="SirA-like"/>
    <property type="match status" value="1"/>
</dbReference>
<reference evidence="8 9" key="1">
    <citation type="submission" date="2019-03" db="EMBL/GenBank/DDBJ databases">
        <title>Genomics of glacier-inhabiting Cryobacterium strains.</title>
        <authorList>
            <person name="Liu Q."/>
            <person name="Xin Y.-H."/>
        </authorList>
    </citation>
    <scope>NUCLEOTIDE SEQUENCE [LARGE SCALE GENOMIC DNA]</scope>
    <source>
        <strain evidence="8 9">MDB1-5</strain>
    </source>
</reference>
<dbReference type="PROSITE" id="PS01148">
    <property type="entry name" value="UPF0033"/>
    <property type="match status" value="1"/>
</dbReference>
<dbReference type="InterPro" id="IPR036868">
    <property type="entry name" value="TusA-like_sf"/>
</dbReference>
<dbReference type="Proteomes" id="UP000297604">
    <property type="component" value="Unassembled WGS sequence"/>
</dbReference>